<dbReference type="GO" id="GO:0009314">
    <property type="term" value="P:response to radiation"/>
    <property type="evidence" value="ECO:0007669"/>
    <property type="project" value="UniProtKB-ARBA"/>
</dbReference>
<dbReference type="CDD" id="cd18807">
    <property type="entry name" value="SF1_C_UvrD"/>
    <property type="match status" value="1"/>
</dbReference>
<dbReference type="GO" id="GO:0043138">
    <property type="term" value="F:3'-5' DNA helicase activity"/>
    <property type="evidence" value="ECO:0007669"/>
    <property type="project" value="UniProtKB-EC"/>
</dbReference>
<comment type="catalytic activity">
    <reaction evidence="12">
        <text>ATP + H2O = ADP + phosphate + H(+)</text>
        <dbReference type="Rhea" id="RHEA:13065"/>
        <dbReference type="ChEBI" id="CHEBI:15377"/>
        <dbReference type="ChEBI" id="CHEBI:15378"/>
        <dbReference type="ChEBI" id="CHEBI:30616"/>
        <dbReference type="ChEBI" id="CHEBI:43474"/>
        <dbReference type="ChEBI" id="CHEBI:456216"/>
        <dbReference type="EC" id="5.6.2.4"/>
    </reaction>
</comment>
<evidence type="ECO:0000256" key="7">
    <source>
        <dbReference type="ARBA" id="ARBA00023125"/>
    </source>
</evidence>
<keyword evidence="5 13" id="KW-0347">Helicase</keyword>
<gene>
    <name evidence="17" type="ORF">BSOLF_2430</name>
</gene>
<dbReference type="SUPFAM" id="SSF52540">
    <property type="entry name" value="P-loop containing nucleoside triphosphate hydrolases"/>
    <property type="match status" value="1"/>
</dbReference>
<accession>A0A2R6XY28</accession>
<dbReference type="Pfam" id="PF00580">
    <property type="entry name" value="UvrD-helicase"/>
    <property type="match status" value="1"/>
</dbReference>
<name>A0A2R6XY28_9BACL</name>
<evidence type="ECO:0000256" key="11">
    <source>
        <dbReference type="ARBA" id="ARBA00034900"/>
    </source>
</evidence>
<evidence type="ECO:0000256" key="8">
    <source>
        <dbReference type="ARBA" id="ARBA00023235"/>
    </source>
</evidence>
<evidence type="ECO:0000256" key="1">
    <source>
        <dbReference type="ARBA" id="ARBA00009922"/>
    </source>
</evidence>
<evidence type="ECO:0000256" key="3">
    <source>
        <dbReference type="ARBA" id="ARBA00022741"/>
    </source>
</evidence>
<dbReference type="InterPro" id="IPR000212">
    <property type="entry name" value="DNA_helicase_UvrD/REP"/>
</dbReference>
<evidence type="ECO:0000256" key="5">
    <source>
        <dbReference type="ARBA" id="ARBA00022806"/>
    </source>
</evidence>
<evidence type="ECO:0000256" key="12">
    <source>
        <dbReference type="ARBA" id="ARBA00048988"/>
    </source>
</evidence>
<dbReference type="CDD" id="cd17932">
    <property type="entry name" value="DEXQc_UvrD"/>
    <property type="match status" value="1"/>
</dbReference>
<dbReference type="PROSITE" id="PS51198">
    <property type="entry name" value="UVRD_HELICASE_ATP_BIND"/>
    <property type="match status" value="1"/>
</dbReference>
<feature type="domain" description="UvrD-like helicase C-terminal" evidence="16">
    <location>
        <begin position="204"/>
        <end position="479"/>
    </location>
</feature>
<dbReference type="InterPro" id="IPR014017">
    <property type="entry name" value="DNA_helicase_UvrD-like_C"/>
</dbReference>
<keyword evidence="8" id="KW-0413">Isomerase</keyword>
<dbReference type="GO" id="GO:0003677">
    <property type="term" value="F:DNA binding"/>
    <property type="evidence" value="ECO:0007669"/>
    <property type="project" value="UniProtKB-KW"/>
</dbReference>
<evidence type="ECO:0000259" key="15">
    <source>
        <dbReference type="PROSITE" id="PS51198"/>
    </source>
</evidence>
<dbReference type="InterPro" id="IPR014016">
    <property type="entry name" value="UvrD-like_ATP-bd"/>
</dbReference>
<dbReference type="EC" id="5.6.2.4" evidence="10"/>
<dbReference type="PANTHER" id="PTHR11070:SF2">
    <property type="entry name" value="ATP-DEPENDENT DNA HELICASE SRS2"/>
    <property type="match status" value="1"/>
</dbReference>
<protein>
    <recommendedName>
        <fullName evidence="2">ATP-dependent DNA helicase PcrA</fullName>
        <ecNumber evidence="10">5.6.2.4</ecNumber>
    </recommendedName>
    <alternativeName>
        <fullName evidence="11">DNA 3'-5' helicase PcrA</fullName>
    </alternativeName>
</protein>
<dbReference type="Gene3D" id="1.10.486.10">
    <property type="entry name" value="PCRA, domain 4"/>
    <property type="match status" value="1"/>
</dbReference>
<evidence type="ECO:0000256" key="6">
    <source>
        <dbReference type="ARBA" id="ARBA00022840"/>
    </source>
</evidence>
<keyword evidence="6 13" id="KW-0067">ATP-binding</keyword>
<comment type="similarity">
    <text evidence="1">Belongs to the helicase family. UvrD subfamily.</text>
</comment>
<evidence type="ECO:0000256" key="2">
    <source>
        <dbReference type="ARBA" id="ARBA00014807"/>
    </source>
</evidence>
<dbReference type="Pfam" id="PF21196">
    <property type="entry name" value="PcrA_UvrD_tudor"/>
    <property type="match status" value="1"/>
</dbReference>
<feature type="region of interest" description="Disordered" evidence="14">
    <location>
        <begin position="569"/>
        <end position="609"/>
    </location>
</feature>
<keyword evidence="3 13" id="KW-0547">Nucleotide-binding</keyword>
<evidence type="ECO:0000313" key="18">
    <source>
        <dbReference type="Proteomes" id="UP000244338"/>
    </source>
</evidence>
<dbReference type="FunFam" id="1.10.10.160:FF:000001">
    <property type="entry name" value="ATP-dependent DNA helicase"/>
    <property type="match status" value="1"/>
</dbReference>
<comment type="caution">
    <text evidence="13">Lacks conserved residue(s) required for the propagation of feature annotation.</text>
</comment>
<dbReference type="PANTHER" id="PTHR11070">
    <property type="entry name" value="UVRD / RECB / PCRA DNA HELICASE FAMILY MEMBER"/>
    <property type="match status" value="1"/>
</dbReference>
<dbReference type="GO" id="GO:0005829">
    <property type="term" value="C:cytosol"/>
    <property type="evidence" value="ECO:0007669"/>
    <property type="project" value="TreeGrafter"/>
</dbReference>
<dbReference type="EMBL" id="PEBX01000136">
    <property type="protein sequence ID" value="PTQ55334.1"/>
    <property type="molecule type" value="Genomic_DNA"/>
</dbReference>
<reference evidence="18" key="1">
    <citation type="journal article" date="2018" name="Sci. Rep.">
        <title>Lignite coal burning seam in the remote Altai Mountains harbors a hydrogen-driven thermophilic microbial community.</title>
        <authorList>
            <person name="Kadnikov V.V."/>
            <person name="Mardanov A.V."/>
            <person name="Ivasenko D.A."/>
            <person name="Antsiferov D.V."/>
            <person name="Beletsky A.V."/>
            <person name="Karnachuk O.V."/>
            <person name="Ravin N.V."/>
        </authorList>
    </citation>
    <scope>NUCLEOTIDE SEQUENCE [LARGE SCALE GENOMIC DNA]</scope>
</reference>
<organism evidence="17 18">
    <name type="scientific">Candidatus Carbonibacillus altaicus</name>
    <dbReference type="NCBI Taxonomy" id="2163959"/>
    <lineage>
        <taxon>Bacteria</taxon>
        <taxon>Bacillati</taxon>
        <taxon>Bacillota</taxon>
        <taxon>Bacilli</taxon>
        <taxon>Bacillales</taxon>
        <taxon>Candidatus Carbonibacillus</taxon>
    </lineage>
</organism>
<dbReference type="InterPro" id="IPR027417">
    <property type="entry name" value="P-loop_NTPase"/>
</dbReference>
<comment type="caution">
    <text evidence="17">The sequence shown here is derived from an EMBL/GenBank/DDBJ whole genome shotgun (WGS) entry which is preliminary data.</text>
</comment>
<dbReference type="PROSITE" id="PS51217">
    <property type="entry name" value="UVRD_HELICASE_CTER"/>
    <property type="match status" value="1"/>
</dbReference>
<dbReference type="GO" id="GO:0016887">
    <property type="term" value="F:ATP hydrolysis activity"/>
    <property type="evidence" value="ECO:0007669"/>
    <property type="project" value="RHEA"/>
</dbReference>
<evidence type="ECO:0000313" key="17">
    <source>
        <dbReference type="EMBL" id="PTQ55334.1"/>
    </source>
</evidence>
<evidence type="ECO:0000256" key="14">
    <source>
        <dbReference type="SAM" id="MobiDB-lite"/>
    </source>
</evidence>
<dbReference type="Proteomes" id="UP000244338">
    <property type="component" value="Unassembled WGS sequence"/>
</dbReference>
<dbReference type="Gene3D" id="3.40.50.300">
    <property type="entry name" value="P-loop containing nucleotide triphosphate hydrolases"/>
    <property type="match status" value="2"/>
</dbReference>
<keyword evidence="4 13" id="KW-0378">Hydrolase</keyword>
<comment type="catalytic activity">
    <reaction evidence="9">
        <text>Couples ATP hydrolysis with the unwinding of duplex DNA by translocating in the 3'-5' direction.</text>
        <dbReference type="EC" id="5.6.2.4"/>
    </reaction>
</comment>
<dbReference type="AlphaFoldDB" id="A0A2R6XY28"/>
<dbReference type="GO" id="GO:0000725">
    <property type="term" value="P:recombinational repair"/>
    <property type="evidence" value="ECO:0007669"/>
    <property type="project" value="TreeGrafter"/>
</dbReference>
<dbReference type="GO" id="GO:0005524">
    <property type="term" value="F:ATP binding"/>
    <property type="evidence" value="ECO:0007669"/>
    <property type="project" value="UniProtKB-UniRule"/>
</dbReference>
<sequence length="668" mass="76172">MWLFTFHAWAARLLRMEHEAVGVNADFTIYDADDAERLLKNVIRARNLDEKKFPPRVIKGKISKLKNEGTTSRAFYDQAHTFEQKKLAELYLAYDEALKAQQALDFDDLLLYTLVLFRTRPDILEKYQERHRYILIDEYQDTNRVQYELVRLLGGRYQNVCAVGDGDQSIYKWRGADVRNLLAFERDFKHVQTILLEENYRSTRLILHSANHVIAKNRVRKPKQLWTSNAYGEKIALYIAYNENDEGRFIAEEIQKLKSAGRRYQDIAVLYRMNAQSQPIERALALSGIPYRVVGGLKFYERKEIKDVLAYLRLLANPYDAVSLSRIINTPRRGIGEASVERLSLLAKESRASLLTLLKDAPRYGFKNPIAARLRSFAEMMEALRTVASQGMPLSAFIEKVLTESGYLSMLEEEAVDDQGAGRLENVQQFVSQAKMYEEETEGADLFTFLADIALVSDLDALDTAADAVTLMTLHSAKGLEYPVVFMPGLEEGLFPTYRAVTSGEEDDIEEERRLMYVGITRARDRLYLSYATSRTLFGRTNPTQPSRFVGELPEEALELIEDKPQDTGIWGTERRGVSHRDDDRKRAGWQDTGRKSAERQMGPLRSNHGALKEADVTVGDRVRHQKWGEGTIVQIKESAGDTLLMIAFAAPHGVKQLSKAYAPLEKL</sequence>
<evidence type="ECO:0000259" key="16">
    <source>
        <dbReference type="PROSITE" id="PS51217"/>
    </source>
</evidence>
<keyword evidence="7" id="KW-0238">DNA-binding</keyword>
<feature type="compositionally biased region" description="Basic and acidic residues" evidence="14">
    <location>
        <begin position="573"/>
        <end position="599"/>
    </location>
</feature>
<dbReference type="FunFam" id="1.10.486.10:FF:000003">
    <property type="entry name" value="ATP-dependent DNA helicase"/>
    <property type="match status" value="1"/>
</dbReference>
<dbReference type="GO" id="GO:0033202">
    <property type="term" value="C:DNA helicase complex"/>
    <property type="evidence" value="ECO:0007669"/>
    <property type="project" value="TreeGrafter"/>
</dbReference>
<evidence type="ECO:0000256" key="10">
    <source>
        <dbReference type="ARBA" id="ARBA00034808"/>
    </source>
</evidence>
<evidence type="ECO:0000256" key="9">
    <source>
        <dbReference type="ARBA" id="ARBA00034617"/>
    </source>
</evidence>
<evidence type="ECO:0000256" key="13">
    <source>
        <dbReference type="PROSITE-ProRule" id="PRU00560"/>
    </source>
</evidence>
<proteinExistence type="inferred from homology"/>
<dbReference type="Pfam" id="PF13361">
    <property type="entry name" value="UvrD_C"/>
    <property type="match status" value="1"/>
</dbReference>
<feature type="domain" description="UvrD-like helicase ATP-binding" evidence="15">
    <location>
        <begin position="1"/>
        <end position="203"/>
    </location>
</feature>
<evidence type="ECO:0000256" key="4">
    <source>
        <dbReference type="ARBA" id="ARBA00022801"/>
    </source>
</evidence>